<gene>
    <name evidence="2" type="ORF">IQ251_17985</name>
</gene>
<dbReference type="Pfam" id="PF00702">
    <property type="entry name" value="Hydrolase"/>
    <property type="match status" value="1"/>
</dbReference>
<keyword evidence="3" id="KW-1185">Reference proteome</keyword>
<sequence length="154" mass="16058">MALRGLLLDWGGVLDDPGDPPGNGAEDAGFPGAAQPGAGPLIEVARRVRGFGVRTGLVSNSVPWDGPNAFDAFDALVFSGDPAVGAGKPDPAVYLIAARRIGVEPDRCAFVDDQRDNVLGAVRAGMVGVHHREVTATAAEIAVLFELDMRDDLR</sequence>
<dbReference type="EMBL" id="JADEYC010000040">
    <property type="protein sequence ID" value="MBE9376344.1"/>
    <property type="molecule type" value="Genomic_DNA"/>
</dbReference>
<dbReference type="Gene3D" id="3.40.50.1000">
    <property type="entry name" value="HAD superfamily/HAD-like"/>
    <property type="match status" value="1"/>
</dbReference>
<feature type="region of interest" description="Disordered" evidence="1">
    <location>
        <begin position="14"/>
        <end position="33"/>
    </location>
</feature>
<reference evidence="2" key="1">
    <citation type="submission" date="2020-10" db="EMBL/GenBank/DDBJ databases">
        <title>Diversity and distribution of actinomycetes associated with coral in the coast of Hainan.</title>
        <authorList>
            <person name="Li F."/>
        </authorList>
    </citation>
    <scope>NUCLEOTIDE SEQUENCE</scope>
    <source>
        <strain evidence="2">HNM0983</strain>
    </source>
</reference>
<comment type="caution">
    <text evidence="2">The sequence shown here is derived from an EMBL/GenBank/DDBJ whole genome shotgun (WGS) entry which is preliminary data.</text>
</comment>
<dbReference type="RefSeq" id="WP_193929917.1">
    <property type="nucleotide sequence ID" value="NZ_JADEYC010000040.1"/>
</dbReference>
<organism evidence="2 3">
    <name type="scientific">Saccharopolyspora montiporae</name>
    <dbReference type="NCBI Taxonomy" id="2781240"/>
    <lineage>
        <taxon>Bacteria</taxon>
        <taxon>Bacillati</taxon>
        <taxon>Actinomycetota</taxon>
        <taxon>Actinomycetes</taxon>
        <taxon>Pseudonocardiales</taxon>
        <taxon>Pseudonocardiaceae</taxon>
        <taxon>Saccharopolyspora</taxon>
    </lineage>
</organism>
<proteinExistence type="predicted"/>
<dbReference type="PANTHER" id="PTHR43611">
    <property type="entry name" value="ALPHA-D-GLUCOSE 1-PHOSPHATE PHOSPHATASE"/>
    <property type="match status" value="1"/>
</dbReference>
<evidence type="ECO:0000313" key="2">
    <source>
        <dbReference type="EMBL" id="MBE9376344.1"/>
    </source>
</evidence>
<keyword evidence="2" id="KW-0378">Hydrolase</keyword>
<evidence type="ECO:0000256" key="1">
    <source>
        <dbReference type="SAM" id="MobiDB-lite"/>
    </source>
</evidence>
<dbReference type="InterPro" id="IPR036412">
    <property type="entry name" value="HAD-like_sf"/>
</dbReference>
<protein>
    <submittedName>
        <fullName evidence="2">HAD-IA family hydrolase</fullName>
    </submittedName>
</protein>
<feature type="compositionally biased region" description="Low complexity" evidence="1">
    <location>
        <begin position="22"/>
        <end position="33"/>
    </location>
</feature>
<dbReference type="NCBIfam" id="TIGR01509">
    <property type="entry name" value="HAD-SF-IA-v3"/>
    <property type="match status" value="1"/>
</dbReference>
<dbReference type="SUPFAM" id="SSF56784">
    <property type="entry name" value="HAD-like"/>
    <property type="match status" value="1"/>
</dbReference>
<dbReference type="GO" id="GO:0016787">
    <property type="term" value="F:hydrolase activity"/>
    <property type="evidence" value="ECO:0007669"/>
    <property type="project" value="UniProtKB-KW"/>
</dbReference>
<dbReference type="PANTHER" id="PTHR43611:SF3">
    <property type="entry name" value="FLAVIN MONONUCLEOTIDE HYDROLASE 1, CHLOROPLATIC"/>
    <property type="match status" value="1"/>
</dbReference>
<evidence type="ECO:0000313" key="3">
    <source>
        <dbReference type="Proteomes" id="UP000598360"/>
    </source>
</evidence>
<accession>A0A929G1I6</accession>
<dbReference type="InterPro" id="IPR006439">
    <property type="entry name" value="HAD-SF_hydro_IA"/>
</dbReference>
<dbReference type="AlphaFoldDB" id="A0A929G1I6"/>
<name>A0A929G1I6_9PSEU</name>
<dbReference type="Proteomes" id="UP000598360">
    <property type="component" value="Unassembled WGS sequence"/>
</dbReference>
<dbReference type="InterPro" id="IPR023214">
    <property type="entry name" value="HAD_sf"/>
</dbReference>